<gene>
    <name evidence="2" type="ORF">ACFQE1_06990</name>
</gene>
<name>A0ABD5RYX3_9EURY</name>
<evidence type="ECO:0000256" key="1">
    <source>
        <dbReference type="SAM" id="Phobius"/>
    </source>
</evidence>
<proteinExistence type="predicted"/>
<dbReference type="Proteomes" id="UP001596328">
    <property type="component" value="Unassembled WGS sequence"/>
</dbReference>
<protein>
    <submittedName>
        <fullName evidence="2">Uncharacterized protein</fullName>
    </submittedName>
</protein>
<dbReference type="AlphaFoldDB" id="A0ABD5RYX3"/>
<keyword evidence="1" id="KW-0472">Membrane</keyword>
<organism evidence="2 3">
    <name type="scientific">Halobium palmae</name>
    <dbReference type="NCBI Taxonomy" id="1776492"/>
    <lineage>
        <taxon>Archaea</taxon>
        <taxon>Methanobacteriati</taxon>
        <taxon>Methanobacteriota</taxon>
        <taxon>Stenosarchaea group</taxon>
        <taxon>Halobacteria</taxon>
        <taxon>Halobacteriales</taxon>
        <taxon>Haloferacaceae</taxon>
        <taxon>Halobium</taxon>
    </lineage>
</organism>
<feature type="transmembrane region" description="Helical" evidence="1">
    <location>
        <begin position="34"/>
        <end position="57"/>
    </location>
</feature>
<keyword evidence="1" id="KW-0812">Transmembrane</keyword>
<dbReference type="EMBL" id="JBHSWU010000105">
    <property type="protein sequence ID" value="MFC6724123.1"/>
    <property type="molecule type" value="Genomic_DNA"/>
</dbReference>
<reference evidence="2 3" key="1">
    <citation type="journal article" date="2019" name="Int. J. Syst. Evol. Microbiol.">
        <title>The Global Catalogue of Microorganisms (GCM) 10K type strain sequencing project: providing services to taxonomists for standard genome sequencing and annotation.</title>
        <authorList>
            <consortium name="The Broad Institute Genomics Platform"/>
            <consortium name="The Broad Institute Genome Sequencing Center for Infectious Disease"/>
            <person name="Wu L."/>
            <person name="Ma J."/>
        </authorList>
    </citation>
    <scope>NUCLEOTIDE SEQUENCE [LARGE SCALE GENOMIC DNA]</scope>
    <source>
        <strain evidence="2 3">NBRC 111368</strain>
    </source>
</reference>
<comment type="caution">
    <text evidence="2">The sequence shown here is derived from an EMBL/GenBank/DDBJ whole genome shotgun (WGS) entry which is preliminary data.</text>
</comment>
<keyword evidence="3" id="KW-1185">Reference proteome</keyword>
<keyword evidence="1" id="KW-1133">Transmembrane helix</keyword>
<accession>A0ABD5RYX3</accession>
<evidence type="ECO:0000313" key="3">
    <source>
        <dbReference type="Proteomes" id="UP001596328"/>
    </source>
</evidence>
<evidence type="ECO:0000313" key="2">
    <source>
        <dbReference type="EMBL" id="MFC6724123.1"/>
    </source>
</evidence>
<sequence>MAANRTFLLGGGLTALSLLGYAVGVVVAYPGRAFSLTGLMVGLTLLAIGSGGSAGGAES</sequence>